<evidence type="ECO:0000313" key="1">
    <source>
        <dbReference type="EMBL" id="GIX89068.1"/>
    </source>
</evidence>
<feature type="non-terminal residue" evidence="1">
    <location>
        <position position="1"/>
    </location>
</feature>
<reference evidence="1 2" key="1">
    <citation type="submission" date="2021-06" db="EMBL/GenBank/DDBJ databases">
        <title>Caerostris extrusa draft genome.</title>
        <authorList>
            <person name="Kono N."/>
            <person name="Arakawa K."/>
        </authorList>
    </citation>
    <scope>NUCLEOTIDE SEQUENCE [LARGE SCALE GENOMIC DNA]</scope>
</reference>
<proteinExistence type="predicted"/>
<dbReference type="EMBL" id="BPLR01003823">
    <property type="protein sequence ID" value="GIX89068.1"/>
    <property type="molecule type" value="Genomic_DNA"/>
</dbReference>
<dbReference type="Proteomes" id="UP001054945">
    <property type="component" value="Unassembled WGS sequence"/>
</dbReference>
<sequence>AELLGCDPIRLVRSVDLATEDLPIGRQTG</sequence>
<keyword evidence="2" id="KW-1185">Reference proteome</keyword>
<evidence type="ECO:0000313" key="2">
    <source>
        <dbReference type="Proteomes" id="UP001054945"/>
    </source>
</evidence>
<organism evidence="1 2">
    <name type="scientific">Caerostris extrusa</name>
    <name type="common">Bark spider</name>
    <name type="synonym">Caerostris bankana</name>
    <dbReference type="NCBI Taxonomy" id="172846"/>
    <lineage>
        <taxon>Eukaryota</taxon>
        <taxon>Metazoa</taxon>
        <taxon>Ecdysozoa</taxon>
        <taxon>Arthropoda</taxon>
        <taxon>Chelicerata</taxon>
        <taxon>Arachnida</taxon>
        <taxon>Araneae</taxon>
        <taxon>Araneomorphae</taxon>
        <taxon>Entelegynae</taxon>
        <taxon>Araneoidea</taxon>
        <taxon>Araneidae</taxon>
        <taxon>Caerostris</taxon>
    </lineage>
</organism>
<dbReference type="AlphaFoldDB" id="A0AAV4NWF7"/>
<protein>
    <submittedName>
        <fullName evidence="1">Uncharacterized protein</fullName>
    </submittedName>
</protein>
<name>A0AAV4NWF7_CAEEX</name>
<comment type="caution">
    <text evidence="1">The sequence shown here is derived from an EMBL/GenBank/DDBJ whole genome shotgun (WGS) entry which is preliminary data.</text>
</comment>
<gene>
    <name evidence="1" type="ORF">CEXT_759581</name>
</gene>
<accession>A0AAV4NWF7</accession>